<dbReference type="EMBL" id="LBWK01000002">
    <property type="protein sequence ID" value="KKR05560.1"/>
    <property type="molecule type" value="Genomic_DNA"/>
</dbReference>
<reference evidence="2 3" key="1">
    <citation type="journal article" date="2015" name="Nature">
        <title>rRNA introns, odd ribosomes, and small enigmatic genomes across a large radiation of phyla.</title>
        <authorList>
            <person name="Brown C.T."/>
            <person name="Hug L.A."/>
            <person name="Thomas B.C."/>
            <person name="Sharon I."/>
            <person name="Castelle C.J."/>
            <person name="Singh A."/>
            <person name="Wilkins M.J."/>
            <person name="Williams K.H."/>
            <person name="Banfield J.F."/>
        </authorList>
    </citation>
    <scope>NUCLEOTIDE SEQUENCE [LARGE SCALE GENOMIC DNA]</scope>
</reference>
<evidence type="ECO:0000313" key="3">
    <source>
        <dbReference type="Proteomes" id="UP000034799"/>
    </source>
</evidence>
<evidence type="ECO:0008006" key="4">
    <source>
        <dbReference type="Google" id="ProtNLM"/>
    </source>
</evidence>
<name>A0A0G0Q572_9BACT</name>
<evidence type="ECO:0000313" key="2">
    <source>
        <dbReference type="EMBL" id="KKR05560.1"/>
    </source>
</evidence>
<comment type="caution">
    <text evidence="2">The sequence shown here is derived from an EMBL/GenBank/DDBJ whole genome shotgun (WGS) entry which is preliminary data.</text>
</comment>
<dbReference type="Proteomes" id="UP000034799">
    <property type="component" value="Unassembled WGS sequence"/>
</dbReference>
<protein>
    <recommendedName>
        <fullName evidence="4">HNH endonuclease</fullName>
    </recommendedName>
</protein>
<dbReference type="AlphaFoldDB" id="A0A0G0Q572"/>
<sequence length="170" mass="19294">MFELNQTLMAVMTSTAAIAAGLAFTRDVAREMYKRDHGVCQADHCIGEYMVGHPLSFDEGYTVNMAHYPAKHKSEPDTNIKNGRCLCVGCHVVEEIQRKNPGVKGLYESFTFRNIHWIAANGYDLKPPFEFFQDWATASHRGRQGLAQAYIERSQQMASRMQMSQSFVYS</sequence>
<keyword evidence="1" id="KW-0732">Signal</keyword>
<feature type="chain" id="PRO_5002534061" description="HNH endonuclease" evidence="1">
    <location>
        <begin position="20"/>
        <end position="170"/>
    </location>
</feature>
<feature type="signal peptide" evidence="1">
    <location>
        <begin position="1"/>
        <end position="19"/>
    </location>
</feature>
<accession>A0A0G0Q572</accession>
<evidence type="ECO:0000256" key="1">
    <source>
        <dbReference type="SAM" id="SignalP"/>
    </source>
</evidence>
<proteinExistence type="predicted"/>
<gene>
    <name evidence="2" type="ORF">UT34_C0002G0067</name>
</gene>
<organism evidence="2 3">
    <name type="scientific">candidate division WS6 bacterium GW2011_GWF2_39_15</name>
    <dbReference type="NCBI Taxonomy" id="1619100"/>
    <lineage>
        <taxon>Bacteria</taxon>
        <taxon>Candidatus Dojkabacteria</taxon>
    </lineage>
</organism>